<comment type="caution">
    <text evidence="1">The sequence shown here is derived from an EMBL/GenBank/DDBJ whole genome shotgun (WGS) entry which is preliminary data.</text>
</comment>
<protein>
    <submittedName>
        <fullName evidence="1">Lipopolysaccharide kinase InaA family protein</fullName>
    </submittedName>
</protein>
<gene>
    <name evidence="1" type="ORF">RM545_14200</name>
</gene>
<dbReference type="EMBL" id="JAVRHO010000022">
    <property type="protein sequence ID" value="MDT0647848.1"/>
    <property type="molecule type" value="Genomic_DNA"/>
</dbReference>
<dbReference type="GO" id="GO:0016301">
    <property type="term" value="F:kinase activity"/>
    <property type="evidence" value="ECO:0007669"/>
    <property type="project" value="UniProtKB-KW"/>
</dbReference>
<organism evidence="1 2">
    <name type="scientific">Autumnicola lenta</name>
    <dbReference type="NCBI Taxonomy" id="3075593"/>
    <lineage>
        <taxon>Bacteria</taxon>
        <taxon>Pseudomonadati</taxon>
        <taxon>Bacteroidota</taxon>
        <taxon>Flavobacteriia</taxon>
        <taxon>Flavobacteriales</taxon>
        <taxon>Flavobacteriaceae</taxon>
        <taxon>Autumnicola</taxon>
    </lineage>
</organism>
<dbReference type="Pfam" id="PF06293">
    <property type="entry name" value="Kdo"/>
    <property type="match status" value="1"/>
</dbReference>
<dbReference type="SUPFAM" id="SSF56112">
    <property type="entry name" value="Protein kinase-like (PK-like)"/>
    <property type="match status" value="1"/>
</dbReference>
<keyword evidence="1" id="KW-0808">Transferase</keyword>
<name>A0ABU3CNR1_9FLAO</name>
<sequence>MKFVVEKAFADQREEILHFINHFSREGEVLDKGQRNDIKIFDLNGKRLNVKSFKKPNLINQVAYKYFRKSKARRSFENANYLLSHNLKTPVPVAYAEASGLLFTESFYVCEQIPYDLTFRELIHEPDYPQREEILRAFTRFTFRLHENNVNFLDHSPGNTLIQTNNGNFEFYLVDLNRMKFEPLNFEERMKNLHRITRFEDMAKIIANEYAKLIPETEEEVFSELWSHIQKFQEKARKKKEFKKRLGLKK</sequence>
<proteinExistence type="predicted"/>
<dbReference type="RefSeq" id="WP_311495950.1">
    <property type="nucleotide sequence ID" value="NZ_JAVRHO010000022.1"/>
</dbReference>
<dbReference type="InterPro" id="IPR011009">
    <property type="entry name" value="Kinase-like_dom_sf"/>
</dbReference>
<dbReference type="Proteomes" id="UP001245285">
    <property type="component" value="Unassembled WGS sequence"/>
</dbReference>
<evidence type="ECO:0000313" key="2">
    <source>
        <dbReference type="Proteomes" id="UP001245285"/>
    </source>
</evidence>
<keyword evidence="1" id="KW-0418">Kinase</keyword>
<keyword evidence="2" id="KW-1185">Reference proteome</keyword>
<accession>A0ABU3CNR1</accession>
<evidence type="ECO:0000313" key="1">
    <source>
        <dbReference type="EMBL" id="MDT0647848.1"/>
    </source>
</evidence>
<reference evidence="1 2" key="1">
    <citation type="submission" date="2023-09" db="EMBL/GenBank/DDBJ databases">
        <authorList>
            <person name="Rey-Velasco X."/>
        </authorList>
    </citation>
    <scope>NUCLEOTIDE SEQUENCE [LARGE SCALE GENOMIC DNA]</scope>
    <source>
        <strain evidence="1 2">F260</strain>
    </source>
</reference>